<dbReference type="KEGG" id="led:BBK82_35980"/>
<name>A0A1B2HSA0_9PSEU</name>
<dbReference type="STRING" id="1586287.BBK82_35980"/>
<evidence type="ECO:0000256" key="5">
    <source>
        <dbReference type="SAM" id="Phobius"/>
    </source>
</evidence>
<dbReference type="InterPro" id="IPR003807">
    <property type="entry name" value="DUF202"/>
</dbReference>
<dbReference type="RefSeq" id="WP_065918942.1">
    <property type="nucleotide sequence ID" value="NZ_CP016793.1"/>
</dbReference>
<feature type="transmembrane region" description="Helical" evidence="5">
    <location>
        <begin position="71"/>
        <end position="91"/>
    </location>
</feature>
<dbReference type="AlphaFoldDB" id="A0A1B2HSA0"/>
<sequence length="95" mass="9587">MNRNAGLQPERTDLAWHRTALAAAACSLLFVGAAARQGWGLATLPAVCTATLSAVLVLLGRRGQLAARPRVLLLLAGLASGACVSAIPLVAADGS</sequence>
<dbReference type="GO" id="GO:0012505">
    <property type="term" value="C:endomembrane system"/>
    <property type="evidence" value="ECO:0007669"/>
    <property type="project" value="UniProtKB-SubCell"/>
</dbReference>
<organism evidence="7 8">
    <name type="scientific">Lentzea guizhouensis</name>
    <dbReference type="NCBI Taxonomy" id="1586287"/>
    <lineage>
        <taxon>Bacteria</taxon>
        <taxon>Bacillati</taxon>
        <taxon>Actinomycetota</taxon>
        <taxon>Actinomycetes</taxon>
        <taxon>Pseudonocardiales</taxon>
        <taxon>Pseudonocardiaceae</taxon>
        <taxon>Lentzea</taxon>
    </lineage>
</organism>
<evidence type="ECO:0000256" key="4">
    <source>
        <dbReference type="ARBA" id="ARBA00023136"/>
    </source>
</evidence>
<reference evidence="7 8" key="1">
    <citation type="submission" date="2016-07" db="EMBL/GenBank/DDBJ databases">
        <title>Complete genome sequence of the Lentzea guizhouensis DHS C013.</title>
        <authorList>
            <person name="Cao C."/>
        </authorList>
    </citation>
    <scope>NUCLEOTIDE SEQUENCE [LARGE SCALE GENOMIC DNA]</scope>
    <source>
        <strain evidence="7 8">DHS C013</strain>
    </source>
</reference>
<gene>
    <name evidence="7" type="ORF">BBK82_35980</name>
</gene>
<feature type="domain" description="DUF202" evidence="6">
    <location>
        <begin position="6"/>
        <end position="64"/>
    </location>
</feature>
<evidence type="ECO:0000256" key="1">
    <source>
        <dbReference type="ARBA" id="ARBA00004127"/>
    </source>
</evidence>
<dbReference type="EMBL" id="CP016793">
    <property type="protein sequence ID" value="ANZ40604.1"/>
    <property type="molecule type" value="Genomic_DNA"/>
</dbReference>
<protein>
    <recommendedName>
        <fullName evidence="6">DUF202 domain-containing protein</fullName>
    </recommendedName>
</protein>
<proteinExistence type="predicted"/>
<keyword evidence="3 5" id="KW-1133">Transmembrane helix</keyword>
<accession>A0A1B2HSA0</accession>
<evidence type="ECO:0000313" key="7">
    <source>
        <dbReference type="EMBL" id="ANZ40604.1"/>
    </source>
</evidence>
<evidence type="ECO:0000259" key="6">
    <source>
        <dbReference type="Pfam" id="PF02656"/>
    </source>
</evidence>
<keyword evidence="2 5" id="KW-0812">Transmembrane</keyword>
<keyword evidence="8" id="KW-1185">Reference proteome</keyword>
<feature type="transmembrane region" description="Helical" evidence="5">
    <location>
        <begin position="41"/>
        <end position="59"/>
    </location>
</feature>
<keyword evidence="4 5" id="KW-0472">Membrane</keyword>
<dbReference type="Proteomes" id="UP000093053">
    <property type="component" value="Chromosome"/>
</dbReference>
<dbReference type="Pfam" id="PF02656">
    <property type="entry name" value="DUF202"/>
    <property type="match status" value="1"/>
</dbReference>
<evidence type="ECO:0000256" key="2">
    <source>
        <dbReference type="ARBA" id="ARBA00022692"/>
    </source>
</evidence>
<evidence type="ECO:0000313" key="8">
    <source>
        <dbReference type="Proteomes" id="UP000093053"/>
    </source>
</evidence>
<comment type="subcellular location">
    <subcellularLocation>
        <location evidence="1">Endomembrane system</location>
        <topology evidence="1">Multi-pass membrane protein</topology>
    </subcellularLocation>
</comment>
<dbReference type="OrthoDB" id="3701077at2"/>
<evidence type="ECO:0000256" key="3">
    <source>
        <dbReference type="ARBA" id="ARBA00022989"/>
    </source>
</evidence>